<proteinExistence type="predicted"/>
<dbReference type="InterPro" id="IPR044716">
    <property type="entry name" value="LEUNIG-like"/>
</dbReference>
<comment type="caution">
    <text evidence="1">The sequence shown here is derived from an EMBL/GenBank/DDBJ whole genome shotgun (WGS) entry which is preliminary data.</text>
</comment>
<sequence>MQSLCWDNSGKYLATVSPHQVKVWSISSGECIHELTSNGKEFHSCVFHPGYANLFTYWRPSGICGSSMCI</sequence>
<gene>
    <name evidence="1" type="primary">gb26431</name>
    <name evidence="1" type="ORF">PR202_gb26431</name>
</gene>
<protein>
    <submittedName>
        <fullName evidence="1">Uncharacterized protein</fullName>
    </submittedName>
</protein>
<dbReference type="PANTHER" id="PTHR44376:SF9">
    <property type="entry name" value="TRANSCRIPTIONAL COREPRESSOR LEUNIG_HOMOLOG"/>
    <property type="match status" value="1"/>
</dbReference>
<dbReference type="SUPFAM" id="SSF117289">
    <property type="entry name" value="Nucleoporin domain"/>
    <property type="match status" value="1"/>
</dbReference>
<dbReference type="GO" id="GO:0003714">
    <property type="term" value="F:transcription corepressor activity"/>
    <property type="evidence" value="ECO:0007669"/>
    <property type="project" value="InterPro"/>
</dbReference>
<dbReference type="Proteomes" id="UP001054889">
    <property type="component" value="Unassembled WGS sequence"/>
</dbReference>
<organism evidence="1 2">
    <name type="scientific">Eleusine coracana subsp. coracana</name>
    <dbReference type="NCBI Taxonomy" id="191504"/>
    <lineage>
        <taxon>Eukaryota</taxon>
        <taxon>Viridiplantae</taxon>
        <taxon>Streptophyta</taxon>
        <taxon>Embryophyta</taxon>
        <taxon>Tracheophyta</taxon>
        <taxon>Spermatophyta</taxon>
        <taxon>Magnoliopsida</taxon>
        <taxon>Liliopsida</taxon>
        <taxon>Poales</taxon>
        <taxon>Poaceae</taxon>
        <taxon>PACMAD clade</taxon>
        <taxon>Chloridoideae</taxon>
        <taxon>Cynodonteae</taxon>
        <taxon>Eleusininae</taxon>
        <taxon>Eleusine</taxon>
    </lineage>
</organism>
<dbReference type="PANTHER" id="PTHR44376">
    <property type="entry name" value="TRANSCRIPTIONAL REGULATOR OF FILAMENTOUS GROWTH FLO8"/>
    <property type="match status" value="1"/>
</dbReference>
<evidence type="ECO:0000313" key="2">
    <source>
        <dbReference type="Proteomes" id="UP001054889"/>
    </source>
</evidence>
<dbReference type="AlphaFoldDB" id="A0AAV5FR64"/>
<dbReference type="Gene3D" id="2.130.10.10">
    <property type="entry name" value="YVTN repeat-like/Quinoprotein amine dehydrogenase"/>
    <property type="match status" value="1"/>
</dbReference>
<dbReference type="InterPro" id="IPR015943">
    <property type="entry name" value="WD40/YVTN_repeat-like_dom_sf"/>
</dbReference>
<reference evidence="1" key="2">
    <citation type="submission" date="2021-12" db="EMBL/GenBank/DDBJ databases">
        <title>Resequencing data analysis of finger millet.</title>
        <authorList>
            <person name="Hatakeyama M."/>
            <person name="Aluri S."/>
            <person name="Balachadran M.T."/>
            <person name="Sivarajan S.R."/>
            <person name="Poveda L."/>
            <person name="Shimizu-Inatsugi R."/>
            <person name="Schlapbach R."/>
            <person name="Sreeman S.M."/>
            <person name="Shimizu K.K."/>
        </authorList>
    </citation>
    <scope>NUCLEOTIDE SEQUENCE</scope>
</reference>
<keyword evidence="2" id="KW-1185">Reference proteome</keyword>
<evidence type="ECO:0000313" key="1">
    <source>
        <dbReference type="EMBL" id="GJN37472.1"/>
    </source>
</evidence>
<accession>A0AAV5FR64</accession>
<name>A0AAV5FR64_ELECO</name>
<dbReference type="EMBL" id="BQKI01000095">
    <property type="protein sequence ID" value="GJN37472.1"/>
    <property type="molecule type" value="Genomic_DNA"/>
</dbReference>
<reference evidence="1" key="1">
    <citation type="journal article" date="2018" name="DNA Res.">
        <title>Multiple hybrid de novo genome assembly of finger millet, an orphan allotetraploid crop.</title>
        <authorList>
            <person name="Hatakeyama M."/>
            <person name="Aluri S."/>
            <person name="Balachadran M.T."/>
            <person name="Sivarajan S.R."/>
            <person name="Patrignani A."/>
            <person name="Gruter S."/>
            <person name="Poveda L."/>
            <person name="Shimizu-Inatsugi R."/>
            <person name="Baeten J."/>
            <person name="Francoijs K.J."/>
            <person name="Nataraja K.N."/>
            <person name="Reddy Y.A.N."/>
            <person name="Phadnis S."/>
            <person name="Ravikumar R.L."/>
            <person name="Schlapbach R."/>
            <person name="Sreeman S.M."/>
            <person name="Shimizu K.K."/>
        </authorList>
    </citation>
    <scope>NUCLEOTIDE SEQUENCE</scope>
</reference>